<feature type="region of interest" description="Disordered" evidence="1">
    <location>
        <begin position="1"/>
        <end position="40"/>
    </location>
</feature>
<evidence type="ECO:0000256" key="1">
    <source>
        <dbReference type="SAM" id="MobiDB-lite"/>
    </source>
</evidence>
<keyword evidence="3" id="KW-1185">Reference proteome</keyword>
<dbReference type="EMBL" id="JASPKY010000383">
    <property type="protein sequence ID" value="KAK9702798.1"/>
    <property type="molecule type" value="Genomic_DNA"/>
</dbReference>
<gene>
    <name evidence="2" type="ORF">QE152_g29728</name>
</gene>
<evidence type="ECO:0000313" key="2">
    <source>
        <dbReference type="EMBL" id="KAK9702798.1"/>
    </source>
</evidence>
<name>A0AAW1JGU2_POPJA</name>
<reference evidence="2 3" key="1">
    <citation type="journal article" date="2024" name="BMC Genomics">
        <title>De novo assembly and annotation of Popillia japonica's genome with initial clues to its potential as an invasive pest.</title>
        <authorList>
            <person name="Cucini C."/>
            <person name="Boschi S."/>
            <person name="Funari R."/>
            <person name="Cardaioli E."/>
            <person name="Iannotti N."/>
            <person name="Marturano G."/>
            <person name="Paoli F."/>
            <person name="Bruttini M."/>
            <person name="Carapelli A."/>
            <person name="Frati F."/>
            <person name="Nardi F."/>
        </authorList>
    </citation>
    <scope>NUCLEOTIDE SEQUENCE [LARGE SCALE GENOMIC DNA]</scope>
    <source>
        <strain evidence="2">DMR45628</strain>
    </source>
</reference>
<comment type="caution">
    <text evidence="2">The sequence shown here is derived from an EMBL/GenBank/DDBJ whole genome shotgun (WGS) entry which is preliminary data.</text>
</comment>
<dbReference type="AlphaFoldDB" id="A0AAW1JGU2"/>
<proteinExistence type="predicted"/>
<organism evidence="2 3">
    <name type="scientific">Popillia japonica</name>
    <name type="common">Japanese beetle</name>
    <dbReference type="NCBI Taxonomy" id="7064"/>
    <lineage>
        <taxon>Eukaryota</taxon>
        <taxon>Metazoa</taxon>
        <taxon>Ecdysozoa</taxon>
        <taxon>Arthropoda</taxon>
        <taxon>Hexapoda</taxon>
        <taxon>Insecta</taxon>
        <taxon>Pterygota</taxon>
        <taxon>Neoptera</taxon>
        <taxon>Endopterygota</taxon>
        <taxon>Coleoptera</taxon>
        <taxon>Polyphaga</taxon>
        <taxon>Scarabaeiformia</taxon>
        <taxon>Scarabaeidae</taxon>
        <taxon>Rutelinae</taxon>
        <taxon>Popillia</taxon>
    </lineage>
</organism>
<sequence>MLRPEESPNNGPITRLQRAHHPPSSLERFHLPRRLGGRSIPSAITGNYRQIRNLRRYFKEEAMSIALHSAVVAADKNLTPLRLAHVNFDPDIHNTFAHQLKSRWKVKPLHG</sequence>
<accession>A0AAW1JGU2</accession>
<protein>
    <submittedName>
        <fullName evidence="2">Uncharacterized protein</fullName>
    </submittedName>
</protein>
<dbReference type="Proteomes" id="UP001458880">
    <property type="component" value="Unassembled WGS sequence"/>
</dbReference>
<evidence type="ECO:0000313" key="3">
    <source>
        <dbReference type="Proteomes" id="UP001458880"/>
    </source>
</evidence>